<organism evidence="1 2">
    <name type="scientific">Micromonospora olivasterospora</name>
    <dbReference type="NCBI Taxonomy" id="1880"/>
    <lineage>
        <taxon>Bacteria</taxon>
        <taxon>Bacillati</taxon>
        <taxon>Actinomycetota</taxon>
        <taxon>Actinomycetes</taxon>
        <taxon>Micromonosporales</taxon>
        <taxon>Micromonosporaceae</taxon>
        <taxon>Micromonospora</taxon>
    </lineage>
</organism>
<dbReference type="AlphaFoldDB" id="A0A562ICA2"/>
<gene>
    <name evidence="1" type="ORF">JD77_03614</name>
</gene>
<dbReference type="EMBL" id="VLKE01000001">
    <property type="protein sequence ID" value="TWH68617.1"/>
    <property type="molecule type" value="Genomic_DNA"/>
</dbReference>
<comment type="caution">
    <text evidence="1">The sequence shown here is derived from an EMBL/GenBank/DDBJ whole genome shotgun (WGS) entry which is preliminary data.</text>
</comment>
<evidence type="ECO:0000313" key="1">
    <source>
        <dbReference type="EMBL" id="TWH68617.1"/>
    </source>
</evidence>
<name>A0A562ICA2_MICOL</name>
<accession>A0A562ICA2</accession>
<reference evidence="1 2" key="1">
    <citation type="submission" date="2019-07" db="EMBL/GenBank/DDBJ databases">
        <title>R&amp;d 2014.</title>
        <authorList>
            <person name="Klenk H.-P."/>
        </authorList>
    </citation>
    <scope>NUCLEOTIDE SEQUENCE [LARGE SCALE GENOMIC DNA]</scope>
    <source>
        <strain evidence="1 2">DSM 43868</strain>
    </source>
</reference>
<protein>
    <submittedName>
        <fullName evidence="1">Uncharacterized protein</fullName>
    </submittedName>
</protein>
<evidence type="ECO:0000313" key="2">
    <source>
        <dbReference type="Proteomes" id="UP000319825"/>
    </source>
</evidence>
<proteinExistence type="predicted"/>
<dbReference type="Proteomes" id="UP000319825">
    <property type="component" value="Unassembled WGS sequence"/>
</dbReference>
<dbReference type="RefSeq" id="WP_170286473.1">
    <property type="nucleotide sequence ID" value="NZ_BAAATQ010000104.1"/>
</dbReference>
<keyword evidence="2" id="KW-1185">Reference proteome</keyword>
<sequence>MAVELAEAGFPVHLHDVGEQKPDEVAAELLTRIGLLPDETVGQAPTGRLARISES</sequence>